<sequence length="107" mass="11528">MAAFLVRTETGSEGPSKDEGHDDDGDHHHCDQPYHGWPRDGYGIQYCFCPGFGPPHDGYKCDDGHKYYGPGGLKSYDGDKLYGPEAKTGAYGNTCKKGDAGPADKSP</sequence>
<dbReference type="EMBL" id="RXIC02000023">
    <property type="protein sequence ID" value="KAB1214497.1"/>
    <property type="molecule type" value="Genomic_DNA"/>
</dbReference>
<comment type="caution">
    <text evidence="2">The sequence shown here is derived from an EMBL/GenBank/DDBJ whole genome shotgun (WGS) entry which is preliminary data.</text>
</comment>
<name>A0A6A1VRC8_9ROSI</name>
<organism evidence="2 3">
    <name type="scientific">Morella rubra</name>
    <name type="common">Chinese bayberry</name>
    <dbReference type="NCBI Taxonomy" id="262757"/>
    <lineage>
        <taxon>Eukaryota</taxon>
        <taxon>Viridiplantae</taxon>
        <taxon>Streptophyta</taxon>
        <taxon>Embryophyta</taxon>
        <taxon>Tracheophyta</taxon>
        <taxon>Spermatophyta</taxon>
        <taxon>Magnoliopsida</taxon>
        <taxon>eudicotyledons</taxon>
        <taxon>Gunneridae</taxon>
        <taxon>Pentapetalae</taxon>
        <taxon>rosids</taxon>
        <taxon>fabids</taxon>
        <taxon>Fagales</taxon>
        <taxon>Myricaceae</taxon>
        <taxon>Morella</taxon>
    </lineage>
</organism>
<protein>
    <submittedName>
        <fullName evidence="2">Uncharacterized protein</fullName>
    </submittedName>
</protein>
<feature type="region of interest" description="Disordered" evidence="1">
    <location>
        <begin position="1"/>
        <end position="34"/>
    </location>
</feature>
<evidence type="ECO:0000313" key="2">
    <source>
        <dbReference type="EMBL" id="KAB1214497.1"/>
    </source>
</evidence>
<feature type="compositionally biased region" description="Basic and acidic residues" evidence="1">
    <location>
        <begin position="15"/>
        <end position="32"/>
    </location>
</feature>
<gene>
    <name evidence="2" type="ORF">CJ030_MR5G010387</name>
</gene>
<keyword evidence="3" id="KW-1185">Reference proteome</keyword>
<evidence type="ECO:0000256" key="1">
    <source>
        <dbReference type="SAM" id="MobiDB-lite"/>
    </source>
</evidence>
<accession>A0A6A1VRC8</accession>
<proteinExistence type="predicted"/>
<evidence type="ECO:0000313" key="3">
    <source>
        <dbReference type="Proteomes" id="UP000516437"/>
    </source>
</evidence>
<dbReference type="Proteomes" id="UP000516437">
    <property type="component" value="Chromosome 5"/>
</dbReference>
<dbReference type="AlphaFoldDB" id="A0A6A1VRC8"/>
<reference evidence="2 3" key="1">
    <citation type="journal article" date="2019" name="Plant Biotechnol. J.">
        <title>The red bayberry genome and genetic basis of sex determination.</title>
        <authorList>
            <person name="Jia H.M."/>
            <person name="Jia H.J."/>
            <person name="Cai Q.L."/>
            <person name="Wang Y."/>
            <person name="Zhao H.B."/>
            <person name="Yang W.F."/>
            <person name="Wang G.Y."/>
            <person name="Li Y.H."/>
            <person name="Zhan D.L."/>
            <person name="Shen Y.T."/>
            <person name="Niu Q.F."/>
            <person name="Chang L."/>
            <person name="Qiu J."/>
            <person name="Zhao L."/>
            <person name="Xie H.B."/>
            <person name="Fu W.Y."/>
            <person name="Jin J."/>
            <person name="Li X.W."/>
            <person name="Jiao Y."/>
            <person name="Zhou C.C."/>
            <person name="Tu T."/>
            <person name="Chai C.Y."/>
            <person name="Gao J.L."/>
            <person name="Fan L.J."/>
            <person name="van de Weg E."/>
            <person name="Wang J.Y."/>
            <person name="Gao Z.S."/>
        </authorList>
    </citation>
    <scope>NUCLEOTIDE SEQUENCE [LARGE SCALE GENOMIC DNA]</scope>
    <source>
        <tissue evidence="2">Leaves</tissue>
    </source>
</reference>